<dbReference type="KEGG" id="tput:QJT81_17100"/>
<name>A0AA95H9Q8_9GAMM</name>
<feature type="chain" id="PRO_5041729826" evidence="1">
    <location>
        <begin position="31"/>
        <end position="662"/>
    </location>
</feature>
<organism evidence="2">
    <name type="scientific">Candidatus Thiothrix putei</name>
    <dbReference type="NCBI Taxonomy" id="3080811"/>
    <lineage>
        <taxon>Bacteria</taxon>
        <taxon>Pseudomonadati</taxon>
        <taxon>Pseudomonadota</taxon>
        <taxon>Gammaproteobacteria</taxon>
        <taxon>Thiotrichales</taxon>
        <taxon>Thiotrichaceae</taxon>
        <taxon>Thiothrix</taxon>
    </lineage>
</organism>
<keyword evidence="1" id="KW-0732">Signal</keyword>
<dbReference type="EMBL" id="CP124756">
    <property type="protein sequence ID" value="WGZ93502.1"/>
    <property type="molecule type" value="Genomic_DNA"/>
</dbReference>
<dbReference type="Proteomes" id="UP001301326">
    <property type="component" value="Chromosome"/>
</dbReference>
<sequence length="662" mass="69455">MKKKSPSPSWYRLGLGLPFALALLPTAVHAACNTGDVGGVAYLELPVAPGSTAANVYGQREANEPGLAGIKVKVVDAAGAEQAVTTDATGAWSATAPAFPVRVEFLWDQAWLKSTVSGAGSNTSVQFIDASNCNVTFGAHNPDDYSDTATPFYITNLQQNGSGVGNTAPSIQNVRYADTGLNAAFKDNKGTQGTGPIPSSSAAVQQVGSIWGKAFQKNTQRLFASTVLQRHIGFAPTGDAGSIYVMDYASGTPGTFLGSFSLQGKTPANGGAALDFGTVCRSAACAADAGNTGRELDYTLDASPANPNIDLDAFAKVGKMSVGDLDIDQSANTLWLTNLHQKSLVSVDVKDGFAALPGTVNQYLIGSLPGVPACTGGELRPWALSIHQGRGYLGAVCDALTSQNTADMTAHVLSFDLKTPADGFTSEISFPLNYAKDGGNWNPWSDTDKKVGTNWKKYIQPILSDIEFDEGNNMYVAFLDRYGLQGGFYNFAPKSGLTDLWGDANDREKTQSLGEILKVCNSAGGFKLEGTADCPAGNYGTEFFNDQAGDSAADGSSGAMALLKGSQQLLLSLVDPHPEGATGEPYWSTQGTNTLSTANGAINNWYSNMYSGNKEIGYNGKSHSMGDIELLTAAAPIEVGNRVGKIPTTTVFRMQTNRALTA</sequence>
<protein>
    <submittedName>
        <fullName evidence="2">Uncharacterized protein</fullName>
    </submittedName>
</protein>
<proteinExistence type="predicted"/>
<accession>A0AA95H9Q8</accession>
<dbReference type="AlphaFoldDB" id="A0AA95H9Q8"/>
<evidence type="ECO:0000256" key="1">
    <source>
        <dbReference type="SAM" id="SignalP"/>
    </source>
</evidence>
<feature type="signal peptide" evidence="1">
    <location>
        <begin position="1"/>
        <end position="30"/>
    </location>
</feature>
<reference evidence="2" key="2">
    <citation type="submission" date="2023-04" db="EMBL/GenBank/DDBJ databases">
        <authorList>
            <person name="Beletskiy A.V."/>
            <person name="Mardanov A.V."/>
            <person name="Ravin N.V."/>
        </authorList>
    </citation>
    <scope>NUCLEOTIDE SEQUENCE</scope>
    <source>
        <strain evidence="2">GKL-02</strain>
    </source>
</reference>
<gene>
    <name evidence="2" type="ORF">QJT81_17100</name>
</gene>
<reference evidence="2" key="1">
    <citation type="journal article" date="2023" name="Int. J. Mol. Sci.">
        <title>Metagenomics Revealed a New Genus 'Candidatus Thiocaldithrix dubininis' gen. nov., sp. nov. and a New Species 'Candidatus Thiothrix putei' sp. nov. in the Family Thiotrichaceae, Some Members of Which Have Traits of Both Na+- and H+-Motive Energetics.</title>
        <authorList>
            <person name="Ravin N.V."/>
            <person name="Muntyan M.S."/>
            <person name="Smolyakov D.D."/>
            <person name="Rudenko T.S."/>
            <person name="Beletsky A.V."/>
            <person name="Mardanov A.V."/>
            <person name="Grabovich M.Y."/>
        </authorList>
    </citation>
    <scope>NUCLEOTIDE SEQUENCE</scope>
    <source>
        <strain evidence="2">GKL-02</strain>
    </source>
</reference>
<evidence type="ECO:0000313" key="2">
    <source>
        <dbReference type="EMBL" id="WGZ93502.1"/>
    </source>
</evidence>